<feature type="transmembrane region" description="Helical" evidence="1">
    <location>
        <begin position="72"/>
        <end position="90"/>
    </location>
</feature>
<organism evidence="2 3">
    <name type="scientific">Tectimicrobiota bacterium</name>
    <dbReference type="NCBI Taxonomy" id="2528274"/>
    <lineage>
        <taxon>Bacteria</taxon>
        <taxon>Pseudomonadati</taxon>
        <taxon>Nitrospinota/Tectimicrobiota group</taxon>
        <taxon>Candidatus Tectimicrobiota</taxon>
    </lineage>
</organism>
<feature type="transmembrane region" description="Helical" evidence="1">
    <location>
        <begin position="235"/>
        <end position="259"/>
    </location>
</feature>
<dbReference type="AlphaFoldDB" id="A0A932M1K6"/>
<feature type="transmembrane region" description="Helical" evidence="1">
    <location>
        <begin position="198"/>
        <end position="215"/>
    </location>
</feature>
<feature type="transmembrane region" description="Helical" evidence="1">
    <location>
        <begin position="353"/>
        <end position="370"/>
    </location>
</feature>
<feature type="transmembrane region" description="Helical" evidence="1">
    <location>
        <begin position="271"/>
        <end position="293"/>
    </location>
</feature>
<comment type="caution">
    <text evidence="2">The sequence shown here is derived from an EMBL/GenBank/DDBJ whole genome shotgun (WGS) entry which is preliminary data.</text>
</comment>
<dbReference type="EMBL" id="JACPSX010000146">
    <property type="protein sequence ID" value="MBI3014936.1"/>
    <property type="molecule type" value="Genomic_DNA"/>
</dbReference>
<reference evidence="2" key="1">
    <citation type="submission" date="2020-07" db="EMBL/GenBank/DDBJ databases">
        <title>Huge and variable diversity of episymbiotic CPR bacteria and DPANN archaea in groundwater ecosystems.</title>
        <authorList>
            <person name="He C.Y."/>
            <person name="Keren R."/>
            <person name="Whittaker M."/>
            <person name="Farag I.F."/>
            <person name="Doudna J."/>
            <person name="Cate J.H.D."/>
            <person name="Banfield J.F."/>
        </authorList>
    </citation>
    <scope>NUCLEOTIDE SEQUENCE</scope>
    <source>
        <strain evidence="2">NC_groundwater_717_Ag_S-0.2um_59_8</strain>
    </source>
</reference>
<evidence type="ECO:0008006" key="4">
    <source>
        <dbReference type="Google" id="ProtNLM"/>
    </source>
</evidence>
<evidence type="ECO:0000313" key="2">
    <source>
        <dbReference type="EMBL" id="MBI3014936.1"/>
    </source>
</evidence>
<feature type="transmembrane region" description="Helical" evidence="1">
    <location>
        <begin position="41"/>
        <end position="60"/>
    </location>
</feature>
<keyword evidence="1" id="KW-1133">Transmembrane helix</keyword>
<feature type="transmembrane region" description="Helical" evidence="1">
    <location>
        <begin position="167"/>
        <end position="186"/>
    </location>
</feature>
<dbReference type="Pfam" id="PF26314">
    <property type="entry name" value="MptA_B_family"/>
    <property type="match status" value="1"/>
</dbReference>
<keyword evidence="1" id="KW-0472">Membrane</keyword>
<name>A0A932M1K6_UNCTE</name>
<dbReference type="Proteomes" id="UP000741360">
    <property type="component" value="Unassembled WGS sequence"/>
</dbReference>
<proteinExistence type="predicted"/>
<feature type="transmembrane region" description="Helical" evidence="1">
    <location>
        <begin position="313"/>
        <end position="341"/>
    </location>
</feature>
<evidence type="ECO:0000256" key="1">
    <source>
        <dbReference type="SAM" id="Phobius"/>
    </source>
</evidence>
<sequence length="458" mass="51331">MKKGLWLLGLLSAVVYSVNFRVGDLLTRVGILSVPPQKIISYLFQLVPLSLFYVLSLRLVRRAEGENGKHAIPGILLLALLFRLPLALQAPDLSSDLYRYLWDGKVQVSGAVNPYLYPPGDERLAFLRDQEIYPNVNRKEAPTIYPAGAQLLFRGLNWAGLSDPGKFKAAALAAEGFTLFLLLLILKELRLPQSRLLIYAWNPLVIYELFQSGHLESFLLPPLLGFVYFFLRGRLVGAGAALGLATSMKLIPALFLVTIPPGKRLKIALPFLLVVMLAYLPYAGAGEKIFGFLPSYFSDPSEIFNPGLIQTGLLWVASAFTLSSPWIRPVLLLLLLVLLLPITRCPEKSPADVVPKLYLTLSAYFFLIYPALHPWYLSWLIPFLCLIPSRAWLYLSLALPLSYLKYLAPDGTMPTWVTWVEFAPLYALLAAEYARVKPVNQRISQWCLETRTQSSTTF</sequence>
<accession>A0A932M1K6</accession>
<protein>
    <recommendedName>
        <fullName evidence="4">DUF2029 domain-containing protein</fullName>
    </recommendedName>
</protein>
<keyword evidence="1" id="KW-0812">Transmembrane</keyword>
<evidence type="ECO:0000313" key="3">
    <source>
        <dbReference type="Proteomes" id="UP000741360"/>
    </source>
</evidence>
<gene>
    <name evidence="2" type="ORF">HYY65_07760</name>
</gene>